<dbReference type="Proteomes" id="UP001307889">
    <property type="component" value="Chromosome 10"/>
</dbReference>
<organism evidence="1 2">
    <name type="scientific">Nesidiocoris tenuis</name>
    <dbReference type="NCBI Taxonomy" id="355587"/>
    <lineage>
        <taxon>Eukaryota</taxon>
        <taxon>Metazoa</taxon>
        <taxon>Ecdysozoa</taxon>
        <taxon>Arthropoda</taxon>
        <taxon>Hexapoda</taxon>
        <taxon>Insecta</taxon>
        <taxon>Pterygota</taxon>
        <taxon>Neoptera</taxon>
        <taxon>Paraneoptera</taxon>
        <taxon>Hemiptera</taxon>
        <taxon>Heteroptera</taxon>
        <taxon>Panheteroptera</taxon>
        <taxon>Cimicomorpha</taxon>
        <taxon>Miridae</taxon>
        <taxon>Dicyphina</taxon>
        <taxon>Nesidiocoris</taxon>
    </lineage>
</organism>
<gene>
    <name evidence="1" type="ORF">NTJ_11945</name>
</gene>
<evidence type="ECO:0000313" key="2">
    <source>
        <dbReference type="Proteomes" id="UP001307889"/>
    </source>
</evidence>
<name>A0ABN7B8L6_9HEMI</name>
<sequence>MAAARALMSNSYSKVFNNFRHYSTACKKGLVLGAYTEDNQFFLTPVAKSVDKETKGYITEHLNVRAGAICV</sequence>
<keyword evidence="2" id="KW-1185">Reference proteome</keyword>
<proteinExistence type="predicted"/>
<protein>
    <submittedName>
        <fullName evidence="1">Uncharacterized protein</fullName>
    </submittedName>
</protein>
<dbReference type="EMBL" id="AP028918">
    <property type="protein sequence ID" value="BES99127.1"/>
    <property type="molecule type" value="Genomic_DNA"/>
</dbReference>
<accession>A0ABN7B8L6</accession>
<evidence type="ECO:0000313" key="1">
    <source>
        <dbReference type="EMBL" id="BES99127.1"/>
    </source>
</evidence>
<reference evidence="1 2" key="1">
    <citation type="submission" date="2023-09" db="EMBL/GenBank/DDBJ databases">
        <title>Nesidiocoris tenuis whole genome shotgun sequence.</title>
        <authorList>
            <person name="Shibata T."/>
            <person name="Shimoda M."/>
            <person name="Kobayashi T."/>
            <person name="Uehara T."/>
        </authorList>
    </citation>
    <scope>NUCLEOTIDE SEQUENCE [LARGE SCALE GENOMIC DNA]</scope>
    <source>
        <strain evidence="1 2">Japan</strain>
    </source>
</reference>